<gene>
    <name evidence="1" type="ORF">Acr_15g0010240</name>
</gene>
<dbReference type="OrthoDB" id="1937198at2759"/>
<comment type="caution">
    <text evidence="1">The sequence shown here is derived from an EMBL/GenBank/DDBJ whole genome shotgun (WGS) entry which is preliminary data.</text>
</comment>
<dbReference type="Proteomes" id="UP000585474">
    <property type="component" value="Unassembled WGS sequence"/>
</dbReference>
<evidence type="ECO:0000313" key="2">
    <source>
        <dbReference type="Proteomes" id="UP000585474"/>
    </source>
</evidence>
<organism evidence="1 2">
    <name type="scientific">Actinidia rufa</name>
    <dbReference type="NCBI Taxonomy" id="165716"/>
    <lineage>
        <taxon>Eukaryota</taxon>
        <taxon>Viridiplantae</taxon>
        <taxon>Streptophyta</taxon>
        <taxon>Embryophyta</taxon>
        <taxon>Tracheophyta</taxon>
        <taxon>Spermatophyta</taxon>
        <taxon>Magnoliopsida</taxon>
        <taxon>eudicotyledons</taxon>
        <taxon>Gunneridae</taxon>
        <taxon>Pentapetalae</taxon>
        <taxon>asterids</taxon>
        <taxon>Ericales</taxon>
        <taxon>Actinidiaceae</taxon>
        <taxon>Actinidia</taxon>
    </lineage>
</organism>
<accession>A0A7J0FUN7</accession>
<sequence length="152" mass="17955">MRLLMPQIISENQSAFVGGQQITDNGLIAHEIMHYIRNKRSKRDVFAYVKDKLLKRLRGWKEKFLSADRREVVEDSQTSQEGIAVWRPPQGDYVKINADAAVDEKRNLNCRSIWPLKMEFTVQCRAVPSHIFRWNPMLEQLFSMCIMRQRLF</sequence>
<keyword evidence="2" id="KW-1185">Reference proteome</keyword>
<dbReference type="AlphaFoldDB" id="A0A7J0FUN7"/>
<evidence type="ECO:0000313" key="1">
    <source>
        <dbReference type="EMBL" id="GFZ02416.1"/>
    </source>
</evidence>
<dbReference type="EMBL" id="BJWL01000015">
    <property type="protein sequence ID" value="GFZ02416.1"/>
    <property type="molecule type" value="Genomic_DNA"/>
</dbReference>
<name>A0A7J0FUN7_9ERIC</name>
<proteinExistence type="predicted"/>
<protein>
    <submittedName>
        <fullName evidence="1">Uncharacterized protein</fullName>
    </submittedName>
</protein>
<reference evidence="1 2" key="1">
    <citation type="submission" date="2019-07" db="EMBL/GenBank/DDBJ databases">
        <title>De Novo Assembly of kiwifruit Actinidia rufa.</title>
        <authorList>
            <person name="Sugita-Konishi S."/>
            <person name="Sato K."/>
            <person name="Mori E."/>
            <person name="Abe Y."/>
            <person name="Kisaki G."/>
            <person name="Hamano K."/>
            <person name="Suezawa K."/>
            <person name="Otani M."/>
            <person name="Fukuda T."/>
            <person name="Manabe T."/>
            <person name="Gomi K."/>
            <person name="Tabuchi M."/>
            <person name="Akimitsu K."/>
            <person name="Kataoka I."/>
        </authorList>
    </citation>
    <scope>NUCLEOTIDE SEQUENCE [LARGE SCALE GENOMIC DNA]</scope>
    <source>
        <strain evidence="2">cv. Fuchu</strain>
    </source>
</reference>